<protein>
    <submittedName>
        <fullName evidence="10">Uncharacterized membrane protein YcaP (DUF421 family)</fullName>
    </submittedName>
</protein>
<keyword evidence="4 7" id="KW-0812">Transmembrane</keyword>
<sequence>MADWLNILLRSIALVFMLFILTKWLGKKHLSQLSIFDYINGFVLGGIVAIITLDVNANFYHGLIAMFVWFIIPFAIEYLALKSKIVRNLIQGKSTVVIQDGKIMEDNLKKEGFSTDDLLQHLRADSVFQVADVEFAVIEPTGRLSILLKRENQPVTAKDLQLQLAPKKEPQTVIMDGKMLLEPLANLNLNPAWLETELDKLNVTIENVFLAQADSDGQLTVDLYDDKLSVPSPTEKPLLLATLKKCHADLQSFALATENEQSKQLYEKNSDKVQQAINIVDIYLN</sequence>
<dbReference type="Proteomes" id="UP000247978">
    <property type="component" value="Unassembled WGS sequence"/>
</dbReference>
<evidence type="ECO:0000313" key="11">
    <source>
        <dbReference type="Proteomes" id="UP000247978"/>
    </source>
</evidence>
<dbReference type="AlphaFoldDB" id="A0A2V3W4Q4"/>
<keyword evidence="5 7" id="KW-1133">Transmembrane helix</keyword>
<name>A0A2V3W4Q4_9BACI</name>
<evidence type="ECO:0000256" key="2">
    <source>
        <dbReference type="ARBA" id="ARBA00006448"/>
    </source>
</evidence>
<comment type="caution">
    <text evidence="10">The sequence shown here is derived from an EMBL/GenBank/DDBJ whole genome shotgun (WGS) entry which is preliminary data.</text>
</comment>
<dbReference type="Pfam" id="PF20730">
    <property type="entry name" value="YetF_N"/>
    <property type="match status" value="1"/>
</dbReference>
<keyword evidence="11" id="KW-1185">Reference proteome</keyword>
<dbReference type="GO" id="GO:0005886">
    <property type="term" value="C:plasma membrane"/>
    <property type="evidence" value="ECO:0007669"/>
    <property type="project" value="UniProtKB-SubCell"/>
</dbReference>
<dbReference type="Gene3D" id="3.30.240.20">
    <property type="entry name" value="bsu07140 like domains"/>
    <property type="match status" value="2"/>
</dbReference>
<evidence type="ECO:0000256" key="3">
    <source>
        <dbReference type="ARBA" id="ARBA00022475"/>
    </source>
</evidence>
<evidence type="ECO:0000313" key="10">
    <source>
        <dbReference type="EMBL" id="PXW89277.1"/>
    </source>
</evidence>
<dbReference type="InterPro" id="IPR023090">
    <property type="entry name" value="UPF0702_alpha/beta_dom_sf"/>
</dbReference>
<evidence type="ECO:0000256" key="4">
    <source>
        <dbReference type="ARBA" id="ARBA00022692"/>
    </source>
</evidence>
<keyword evidence="3" id="KW-1003">Cell membrane</keyword>
<evidence type="ECO:0000256" key="1">
    <source>
        <dbReference type="ARBA" id="ARBA00004651"/>
    </source>
</evidence>
<dbReference type="InterPro" id="IPR007353">
    <property type="entry name" value="DUF421"/>
</dbReference>
<dbReference type="Pfam" id="PF07870">
    <property type="entry name" value="DUF1657"/>
    <property type="match status" value="1"/>
</dbReference>
<dbReference type="Pfam" id="PF04239">
    <property type="entry name" value="DUF421"/>
    <property type="match status" value="1"/>
</dbReference>
<accession>A0A2V3W4Q4</accession>
<evidence type="ECO:0000259" key="8">
    <source>
        <dbReference type="Pfam" id="PF04239"/>
    </source>
</evidence>
<dbReference type="PANTHER" id="PTHR34582">
    <property type="entry name" value="UPF0702 TRANSMEMBRANE PROTEIN YCAP"/>
    <property type="match status" value="1"/>
</dbReference>
<evidence type="ECO:0000256" key="5">
    <source>
        <dbReference type="ARBA" id="ARBA00022989"/>
    </source>
</evidence>
<dbReference type="EMBL" id="QJJQ01000002">
    <property type="protein sequence ID" value="PXW89277.1"/>
    <property type="molecule type" value="Genomic_DNA"/>
</dbReference>
<dbReference type="InterPro" id="IPR012452">
    <property type="entry name" value="DUF1657"/>
</dbReference>
<gene>
    <name evidence="10" type="ORF">DFR56_10253</name>
</gene>
<comment type="similarity">
    <text evidence="2">Belongs to the UPF0702 family.</text>
</comment>
<reference evidence="10 11" key="1">
    <citation type="submission" date="2018-05" db="EMBL/GenBank/DDBJ databases">
        <title>Genomic Encyclopedia of Type Strains, Phase IV (KMG-IV): sequencing the most valuable type-strain genomes for metagenomic binning, comparative biology and taxonomic classification.</title>
        <authorList>
            <person name="Goeker M."/>
        </authorList>
    </citation>
    <scope>NUCLEOTIDE SEQUENCE [LARGE SCALE GENOMIC DNA]</scope>
    <source>
        <strain evidence="10 11">DSM 28556</strain>
    </source>
</reference>
<keyword evidence="6 7" id="KW-0472">Membrane</keyword>
<feature type="domain" description="YetF-like N-terminal transmembrane" evidence="9">
    <location>
        <begin position="6"/>
        <end position="79"/>
    </location>
</feature>
<proteinExistence type="inferred from homology"/>
<dbReference type="OrthoDB" id="9778331at2"/>
<dbReference type="PANTHER" id="PTHR34582:SF7">
    <property type="entry name" value="UPF0702 TRANSMEMBRANE PROTEIN YDFS"/>
    <property type="match status" value="1"/>
</dbReference>
<dbReference type="RefSeq" id="WP_110394018.1">
    <property type="nucleotide sequence ID" value="NZ_JADIJL010000013.1"/>
</dbReference>
<organism evidence="10 11">
    <name type="scientific">Pseudogracilibacillus auburnensis</name>
    <dbReference type="NCBI Taxonomy" id="1494959"/>
    <lineage>
        <taxon>Bacteria</taxon>
        <taxon>Bacillati</taxon>
        <taxon>Bacillota</taxon>
        <taxon>Bacilli</taxon>
        <taxon>Bacillales</taxon>
        <taxon>Bacillaceae</taxon>
        <taxon>Pseudogracilibacillus</taxon>
    </lineage>
</organism>
<feature type="transmembrane region" description="Helical" evidence="7">
    <location>
        <begin position="33"/>
        <end position="53"/>
    </location>
</feature>
<comment type="subcellular location">
    <subcellularLocation>
        <location evidence="1">Cell membrane</location>
        <topology evidence="1">Multi-pass membrane protein</topology>
    </subcellularLocation>
</comment>
<evidence type="ECO:0000256" key="7">
    <source>
        <dbReference type="SAM" id="Phobius"/>
    </source>
</evidence>
<feature type="transmembrane region" description="Helical" evidence="7">
    <location>
        <begin position="6"/>
        <end position="26"/>
    </location>
</feature>
<feature type="transmembrane region" description="Helical" evidence="7">
    <location>
        <begin position="59"/>
        <end position="81"/>
    </location>
</feature>
<feature type="domain" description="YetF C-terminal" evidence="8">
    <location>
        <begin position="82"/>
        <end position="213"/>
    </location>
</feature>
<evidence type="ECO:0000256" key="6">
    <source>
        <dbReference type="ARBA" id="ARBA00023136"/>
    </source>
</evidence>
<evidence type="ECO:0000259" key="9">
    <source>
        <dbReference type="Pfam" id="PF20730"/>
    </source>
</evidence>
<dbReference type="InterPro" id="IPR048454">
    <property type="entry name" value="YetF_N"/>
</dbReference>